<keyword evidence="1" id="KW-0812">Transmembrane</keyword>
<dbReference type="Proteomes" id="UP000076096">
    <property type="component" value="Chromosome"/>
</dbReference>
<organism evidence="2 3">
    <name type="scientific">Streptomyces qaidamensis</name>
    <dbReference type="NCBI Taxonomy" id="1783515"/>
    <lineage>
        <taxon>Bacteria</taxon>
        <taxon>Bacillati</taxon>
        <taxon>Actinomycetota</taxon>
        <taxon>Actinomycetes</taxon>
        <taxon>Kitasatosporales</taxon>
        <taxon>Streptomycetaceae</taxon>
        <taxon>Streptomyces</taxon>
        <taxon>Streptomyces aurantiacus group</taxon>
    </lineage>
</organism>
<name>A0A143C7B2_9ACTN</name>
<accession>A0A143C7B2</accession>
<evidence type="ECO:0000256" key="1">
    <source>
        <dbReference type="SAM" id="Phobius"/>
    </source>
</evidence>
<dbReference type="STRING" id="1783515.A4E84_29825"/>
<sequence>MEGDVMQTETLVGLIGLGGAVLGAGGAVLGGWLQSRTAKTERLEGYRREAAQAALSELVQLRHELMVHYQEHPAADHQYGFSGPFQDFMHAGQRRLMAMNASVLLIPHSQLRERLEAVYEVGNAWLLVPGLRAGGQIQWMQSAAREGTEILGAFLRGDPLPPDSPGFAGMRQHVAERN</sequence>
<protein>
    <submittedName>
        <fullName evidence="2">Uncharacterized protein</fullName>
    </submittedName>
</protein>
<reference evidence="3" key="1">
    <citation type="submission" date="2016-04" db="EMBL/GenBank/DDBJ databases">
        <authorList>
            <person name="Zhang B."/>
        </authorList>
    </citation>
    <scope>NUCLEOTIDE SEQUENCE [LARGE SCALE GENOMIC DNA]</scope>
    <source>
        <strain evidence="3">S10</strain>
    </source>
</reference>
<keyword evidence="1" id="KW-0472">Membrane</keyword>
<dbReference type="EMBL" id="CP015098">
    <property type="protein sequence ID" value="AMW13327.1"/>
    <property type="molecule type" value="Genomic_DNA"/>
</dbReference>
<dbReference type="AlphaFoldDB" id="A0A143C7B2"/>
<dbReference type="KEGG" id="stsi:A4E84_29825"/>
<keyword evidence="1" id="KW-1133">Transmembrane helix</keyword>
<feature type="transmembrane region" description="Helical" evidence="1">
    <location>
        <begin position="12"/>
        <end position="33"/>
    </location>
</feature>
<evidence type="ECO:0000313" key="3">
    <source>
        <dbReference type="Proteomes" id="UP000076096"/>
    </source>
</evidence>
<proteinExistence type="predicted"/>
<evidence type="ECO:0000313" key="2">
    <source>
        <dbReference type="EMBL" id="AMW13327.1"/>
    </source>
</evidence>
<gene>
    <name evidence="2" type="ORF">A4E84_29825</name>
</gene>
<keyword evidence="3" id="KW-1185">Reference proteome</keyword>